<sequence>MAVRGGVVPVKCSECGYPSGGHLSMLATQADAKEDVATKANAQAFNNGIIRRALFEAPRMSDVSVYIFALFNENEKDGASIERNFGLFYPDGTKVYEVDFHGGGGSHGCPTKVTWCVANPVVGNVQLKLRWTRHAITVRTAVQSNRAKCAMHQTPWSHMHLMRSMTTTRARTRLVVRATSTVLLPLSTSLHQASATLTRAGALRSQRSGMHSYRMH</sequence>
<keyword evidence="3" id="KW-0326">Glycosidase</keyword>
<evidence type="ECO:0000256" key="4">
    <source>
        <dbReference type="RuleBase" id="RU004335"/>
    </source>
</evidence>
<dbReference type="GO" id="GO:0005975">
    <property type="term" value="P:carbohydrate metabolic process"/>
    <property type="evidence" value="ECO:0007669"/>
    <property type="project" value="InterPro"/>
</dbReference>
<protein>
    <submittedName>
        <fullName evidence="5">Uncharacterized protein</fullName>
    </submittedName>
</protein>
<evidence type="ECO:0000256" key="3">
    <source>
        <dbReference type="ARBA" id="ARBA00023295"/>
    </source>
</evidence>
<keyword evidence="6" id="KW-1185">Reference proteome</keyword>
<dbReference type="Pfam" id="PF00332">
    <property type="entry name" value="Glyco_hydro_17"/>
    <property type="match status" value="1"/>
</dbReference>
<dbReference type="EnsemblPlants" id="OB07G23240.1">
    <property type="protein sequence ID" value="OB07G23240.1"/>
    <property type="gene ID" value="OB07G23240"/>
</dbReference>
<dbReference type="InterPro" id="IPR000490">
    <property type="entry name" value="Glyco_hydro_17"/>
</dbReference>
<organism evidence="5">
    <name type="scientific">Oryza brachyantha</name>
    <name type="common">malo sina</name>
    <dbReference type="NCBI Taxonomy" id="4533"/>
    <lineage>
        <taxon>Eukaryota</taxon>
        <taxon>Viridiplantae</taxon>
        <taxon>Streptophyta</taxon>
        <taxon>Embryophyta</taxon>
        <taxon>Tracheophyta</taxon>
        <taxon>Spermatophyta</taxon>
        <taxon>Magnoliopsida</taxon>
        <taxon>Liliopsida</taxon>
        <taxon>Poales</taxon>
        <taxon>Poaceae</taxon>
        <taxon>BOP clade</taxon>
        <taxon>Oryzoideae</taxon>
        <taxon>Oryzeae</taxon>
        <taxon>Oryzinae</taxon>
        <taxon>Oryza</taxon>
    </lineage>
</organism>
<accession>J3MLP2</accession>
<evidence type="ECO:0000256" key="1">
    <source>
        <dbReference type="ARBA" id="ARBA00008773"/>
    </source>
</evidence>
<dbReference type="HOGENOM" id="CLU_1279390_0_0_1"/>
<dbReference type="STRING" id="4533.J3MLP2"/>
<dbReference type="AlphaFoldDB" id="J3MLP2"/>
<keyword evidence="2" id="KW-0378">Hydrolase</keyword>
<dbReference type="InterPro" id="IPR044965">
    <property type="entry name" value="Glyco_hydro_17_plant"/>
</dbReference>
<dbReference type="PANTHER" id="PTHR32227">
    <property type="entry name" value="GLUCAN ENDO-1,3-BETA-GLUCOSIDASE BG1-RELATED-RELATED"/>
    <property type="match status" value="1"/>
</dbReference>
<evidence type="ECO:0000313" key="5">
    <source>
        <dbReference type="EnsemblPlants" id="OB07G23240.1"/>
    </source>
</evidence>
<evidence type="ECO:0000256" key="2">
    <source>
        <dbReference type="ARBA" id="ARBA00022801"/>
    </source>
</evidence>
<dbReference type="Proteomes" id="UP000006038">
    <property type="component" value="Chromosome 7"/>
</dbReference>
<dbReference type="GO" id="GO:0004553">
    <property type="term" value="F:hydrolase activity, hydrolyzing O-glycosyl compounds"/>
    <property type="evidence" value="ECO:0007669"/>
    <property type="project" value="InterPro"/>
</dbReference>
<name>J3MLP2_ORYBR</name>
<reference evidence="5" key="1">
    <citation type="journal article" date="2013" name="Nat. Commun.">
        <title>Whole-genome sequencing of Oryza brachyantha reveals mechanisms underlying Oryza genome evolution.</title>
        <authorList>
            <person name="Chen J."/>
            <person name="Huang Q."/>
            <person name="Gao D."/>
            <person name="Wang J."/>
            <person name="Lang Y."/>
            <person name="Liu T."/>
            <person name="Li B."/>
            <person name="Bai Z."/>
            <person name="Luis Goicoechea J."/>
            <person name="Liang C."/>
            <person name="Chen C."/>
            <person name="Zhang W."/>
            <person name="Sun S."/>
            <person name="Liao Y."/>
            <person name="Zhang X."/>
            <person name="Yang L."/>
            <person name="Song C."/>
            <person name="Wang M."/>
            <person name="Shi J."/>
            <person name="Liu G."/>
            <person name="Liu J."/>
            <person name="Zhou H."/>
            <person name="Zhou W."/>
            <person name="Yu Q."/>
            <person name="An N."/>
            <person name="Chen Y."/>
            <person name="Cai Q."/>
            <person name="Wang B."/>
            <person name="Liu B."/>
            <person name="Min J."/>
            <person name="Huang Y."/>
            <person name="Wu H."/>
            <person name="Li Z."/>
            <person name="Zhang Y."/>
            <person name="Yin Y."/>
            <person name="Song W."/>
            <person name="Jiang J."/>
            <person name="Jackson S.A."/>
            <person name="Wing R.A."/>
            <person name="Wang J."/>
            <person name="Chen M."/>
        </authorList>
    </citation>
    <scope>NUCLEOTIDE SEQUENCE [LARGE SCALE GENOMIC DNA]</scope>
    <source>
        <strain evidence="5">cv. IRGC 101232</strain>
    </source>
</reference>
<proteinExistence type="inferred from homology"/>
<dbReference type="InterPro" id="IPR017853">
    <property type="entry name" value="GH"/>
</dbReference>
<dbReference type="Gramene" id="OB07G23240.1">
    <property type="protein sequence ID" value="OB07G23240.1"/>
    <property type="gene ID" value="OB07G23240"/>
</dbReference>
<comment type="similarity">
    <text evidence="1 4">Belongs to the glycosyl hydrolase 17 family.</text>
</comment>
<reference evidence="5" key="2">
    <citation type="submission" date="2013-04" db="UniProtKB">
        <authorList>
            <consortium name="EnsemblPlants"/>
        </authorList>
    </citation>
    <scope>IDENTIFICATION</scope>
</reference>
<dbReference type="SUPFAM" id="SSF51445">
    <property type="entry name" value="(Trans)glycosidases"/>
    <property type="match status" value="1"/>
</dbReference>
<dbReference type="Gene3D" id="3.20.20.80">
    <property type="entry name" value="Glycosidases"/>
    <property type="match status" value="1"/>
</dbReference>
<evidence type="ECO:0000313" key="6">
    <source>
        <dbReference type="Proteomes" id="UP000006038"/>
    </source>
</evidence>